<dbReference type="AlphaFoldDB" id="A0A4R4WF49"/>
<organism evidence="2 3">
    <name type="scientific">Kribbella turkmenica</name>
    <dbReference type="NCBI Taxonomy" id="2530375"/>
    <lineage>
        <taxon>Bacteria</taxon>
        <taxon>Bacillati</taxon>
        <taxon>Actinomycetota</taxon>
        <taxon>Actinomycetes</taxon>
        <taxon>Propionibacteriales</taxon>
        <taxon>Kribbellaceae</taxon>
        <taxon>Kribbella</taxon>
    </lineage>
</organism>
<accession>A0A4R4WF49</accession>
<gene>
    <name evidence="2" type="ORF">E1218_27615</name>
</gene>
<evidence type="ECO:0000313" key="2">
    <source>
        <dbReference type="EMBL" id="TDD17579.1"/>
    </source>
</evidence>
<feature type="domain" description="VOC" evidence="1">
    <location>
        <begin position="1"/>
        <end position="115"/>
    </location>
</feature>
<dbReference type="OrthoDB" id="3296095at2"/>
<dbReference type="RefSeq" id="WP_132325406.1">
    <property type="nucleotide sequence ID" value="NZ_SMKR01000150.1"/>
</dbReference>
<keyword evidence="3" id="KW-1185">Reference proteome</keyword>
<sequence>MSGVVIRPLRFTNDVEAMCVFLETLGLRPRIESERGVWFELLAGRGMVALHDAASSSTGGQHGQTDLAFESEDVDALKERLESAGYDDATVFDEAFGRVLSLTGPDGQKIWIDERSKDLYGYKRHESSPDERWSVTPGLAVADQAGWERFLRTLGVESPVYFVTADDFEVQLELTTTEGLDDVERRMTGYQVTRAGGRLEIVDPDGRLVVVHG</sequence>
<name>A0A4R4WF49_9ACTN</name>
<comment type="caution">
    <text evidence="2">The sequence shown here is derived from an EMBL/GenBank/DDBJ whole genome shotgun (WGS) entry which is preliminary data.</text>
</comment>
<dbReference type="InterPro" id="IPR004360">
    <property type="entry name" value="Glyas_Fos-R_dOase_dom"/>
</dbReference>
<dbReference type="Proteomes" id="UP000295172">
    <property type="component" value="Unassembled WGS sequence"/>
</dbReference>
<dbReference type="EMBL" id="SMKR01000150">
    <property type="protein sequence ID" value="TDD17579.1"/>
    <property type="molecule type" value="Genomic_DNA"/>
</dbReference>
<dbReference type="SUPFAM" id="SSF54593">
    <property type="entry name" value="Glyoxalase/Bleomycin resistance protein/Dihydroxybiphenyl dioxygenase"/>
    <property type="match status" value="1"/>
</dbReference>
<proteinExistence type="predicted"/>
<dbReference type="InterPro" id="IPR029068">
    <property type="entry name" value="Glyas_Bleomycin-R_OHBP_Dase"/>
</dbReference>
<evidence type="ECO:0000313" key="3">
    <source>
        <dbReference type="Proteomes" id="UP000295172"/>
    </source>
</evidence>
<reference evidence="2 3" key="1">
    <citation type="submission" date="2019-02" db="EMBL/GenBank/DDBJ databases">
        <title>Draft genome sequences of novel Actinobacteria.</title>
        <authorList>
            <person name="Sahin N."/>
            <person name="Ay H."/>
            <person name="Saygin H."/>
        </authorList>
    </citation>
    <scope>NUCLEOTIDE SEQUENCE [LARGE SCALE GENOMIC DNA]</scope>
    <source>
        <strain evidence="2 3">16K104</strain>
    </source>
</reference>
<dbReference type="Gene3D" id="3.10.180.10">
    <property type="entry name" value="2,3-Dihydroxybiphenyl 1,2-Dioxygenase, domain 1"/>
    <property type="match status" value="1"/>
</dbReference>
<protein>
    <submittedName>
        <fullName evidence="2">VOC family protein</fullName>
    </submittedName>
</protein>
<dbReference type="PROSITE" id="PS51819">
    <property type="entry name" value="VOC"/>
    <property type="match status" value="1"/>
</dbReference>
<dbReference type="Pfam" id="PF00903">
    <property type="entry name" value="Glyoxalase"/>
    <property type="match status" value="1"/>
</dbReference>
<dbReference type="InterPro" id="IPR037523">
    <property type="entry name" value="VOC_core"/>
</dbReference>
<evidence type="ECO:0000259" key="1">
    <source>
        <dbReference type="PROSITE" id="PS51819"/>
    </source>
</evidence>